<feature type="compositionally biased region" description="Polar residues" evidence="1">
    <location>
        <begin position="25"/>
        <end position="35"/>
    </location>
</feature>
<dbReference type="EMBL" id="UFQR01000001">
    <property type="protein sequence ID" value="SSW94615.1"/>
    <property type="molecule type" value="Genomic_DNA"/>
</dbReference>
<name>A0A3B0LV57_9GAMM</name>
<reference evidence="2" key="1">
    <citation type="submission" date="2018-04" db="EMBL/GenBank/DDBJ databases">
        <authorList>
            <person name="Go L.Y."/>
            <person name="Mitchell J.A."/>
        </authorList>
    </citation>
    <scope>NUCLEOTIDE SEQUENCE</scope>
    <source>
        <strain evidence="2">ARTV</strain>
    </source>
</reference>
<evidence type="ECO:0000313" key="2">
    <source>
        <dbReference type="EMBL" id="SSW94615.1"/>
    </source>
</evidence>
<evidence type="ECO:0000256" key="1">
    <source>
        <dbReference type="SAM" id="MobiDB-lite"/>
    </source>
</evidence>
<feature type="region of interest" description="Disordered" evidence="1">
    <location>
        <begin position="1"/>
        <end position="44"/>
    </location>
</feature>
<proteinExistence type="predicted"/>
<gene>
    <name evidence="2" type="ORF">ARTV_0137</name>
</gene>
<accession>A0A3B0LV57</accession>
<protein>
    <submittedName>
        <fullName evidence="2">Uncharacterized protein</fullName>
    </submittedName>
</protein>
<sequence>MTDKKVVTESVSEQKYMPAMVVRPTEQNELSTTKNSESDNKSKD</sequence>
<dbReference type="AlphaFoldDB" id="A0A3B0LV57"/>
<organism evidence="2">
    <name type="scientific">Arsenophonus endosymbiont of Trialeurodes vaporariorum</name>
    <dbReference type="NCBI Taxonomy" id="235567"/>
    <lineage>
        <taxon>Bacteria</taxon>
        <taxon>Pseudomonadati</taxon>
        <taxon>Pseudomonadota</taxon>
        <taxon>Gammaproteobacteria</taxon>
        <taxon>Enterobacterales</taxon>
        <taxon>Morganellaceae</taxon>
        <taxon>Arsenophonus</taxon>
    </lineage>
</organism>